<accession>A0A914DHW6</accession>
<sequence length="70" mass="8293">MASINLARIPQLRFGHRCHFDHECFLGDSVCLNFDFEPCVSNRDIDCQCILQRQKRDVAERFKDFSDKEK</sequence>
<dbReference type="AlphaFoldDB" id="A0A914DHW6"/>
<name>A0A914DHW6_9BILA</name>
<organism evidence="1 2">
    <name type="scientific">Acrobeloides nanus</name>
    <dbReference type="NCBI Taxonomy" id="290746"/>
    <lineage>
        <taxon>Eukaryota</taxon>
        <taxon>Metazoa</taxon>
        <taxon>Ecdysozoa</taxon>
        <taxon>Nematoda</taxon>
        <taxon>Chromadorea</taxon>
        <taxon>Rhabditida</taxon>
        <taxon>Tylenchina</taxon>
        <taxon>Cephalobomorpha</taxon>
        <taxon>Cephaloboidea</taxon>
        <taxon>Cephalobidae</taxon>
        <taxon>Acrobeloides</taxon>
    </lineage>
</organism>
<keyword evidence="1" id="KW-1185">Reference proteome</keyword>
<protein>
    <submittedName>
        <fullName evidence="2">Uncharacterized protein</fullName>
    </submittedName>
</protein>
<reference evidence="2" key="1">
    <citation type="submission" date="2022-11" db="UniProtKB">
        <authorList>
            <consortium name="WormBaseParasite"/>
        </authorList>
    </citation>
    <scope>IDENTIFICATION</scope>
</reference>
<dbReference type="WBParaSite" id="ACRNAN_scaffold2655.g8352.t1">
    <property type="protein sequence ID" value="ACRNAN_scaffold2655.g8352.t1"/>
    <property type="gene ID" value="ACRNAN_scaffold2655.g8352"/>
</dbReference>
<proteinExistence type="predicted"/>
<evidence type="ECO:0000313" key="2">
    <source>
        <dbReference type="WBParaSite" id="ACRNAN_scaffold2655.g8352.t1"/>
    </source>
</evidence>
<dbReference type="Proteomes" id="UP000887540">
    <property type="component" value="Unplaced"/>
</dbReference>
<evidence type="ECO:0000313" key="1">
    <source>
        <dbReference type="Proteomes" id="UP000887540"/>
    </source>
</evidence>